<evidence type="ECO:0000256" key="4">
    <source>
        <dbReference type="ARBA" id="ARBA00022840"/>
    </source>
</evidence>
<dbReference type="GO" id="GO:0005829">
    <property type="term" value="C:cytosol"/>
    <property type="evidence" value="ECO:0007669"/>
    <property type="project" value="TreeGrafter"/>
</dbReference>
<dbReference type="Pfam" id="PF01406">
    <property type="entry name" value="tRNA-synt_1e"/>
    <property type="match status" value="1"/>
</dbReference>
<dbReference type="GO" id="GO:0004817">
    <property type="term" value="F:cysteine-tRNA ligase activity"/>
    <property type="evidence" value="ECO:0007669"/>
    <property type="project" value="TreeGrafter"/>
</dbReference>
<dbReference type="Proteomes" id="UP000027182">
    <property type="component" value="Chromosome"/>
</dbReference>
<dbReference type="PANTHER" id="PTHR10890:SF3">
    <property type="entry name" value="CYSTEINE--TRNA LIGASE, CYTOPLASMIC"/>
    <property type="match status" value="1"/>
</dbReference>
<dbReference type="PANTHER" id="PTHR10890">
    <property type="entry name" value="CYSTEINYL-TRNA SYNTHETASE"/>
    <property type="match status" value="1"/>
</dbReference>
<evidence type="ECO:0000256" key="3">
    <source>
        <dbReference type="ARBA" id="ARBA00022741"/>
    </source>
</evidence>
<sequence length="413" mass="48222">MLKIYVCGPTVYNDPHIGNLRPIVTFDFMLKAYRELGKEFKFVHNITDVDDKIINKAIQLDIKESEVASFYFKNYQKLLRKLNVNTISKIEKVTHNMSYINKYINRLYESGNVYKDVNGNVWFDVLKNKDSYGVVSNQNLDNMVFEENSLHKKFKADFALWKSTAVGIKFYSNFGAGRPGWHTECCALIDKHFGQNGVDIHGGGMDLTFPHHENENIQHYALYCKPLTKEWIRCGQLNLDGEKMSKSVGNVILANDFINTYGTTILKLIFFNAKVSANINITKELIENMEAIEIKYKKVLFKIFTLFKDKIISNEAYEKSEIVLKVLESVSKLEFSDFNFQLNNEIRQFNKSPSLERAKDIFFILSLFHKELTNINSYKKYLDIYDKWHYFIGIKDYKSADKLREKLIKNHLI</sequence>
<evidence type="ECO:0000313" key="6">
    <source>
        <dbReference type="EMBL" id="AIA33632.1"/>
    </source>
</evidence>
<comment type="subunit">
    <text evidence="1">Monomer.</text>
</comment>
<protein>
    <submittedName>
        <fullName evidence="6">Cysteinyl-tRNA synthetase</fullName>
    </submittedName>
</protein>
<evidence type="ECO:0000256" key="1">
    <source>
        <dbReference type="ARBA" id="ARBA00011245"/>
    </source>
</evidence>
<dbReference type="InterPro" id="IPR014729">
    <property type="entry name" value="Rossmann-like_a/b/a_fold"/>
</dbReference>
<dbReference type="PRINTS" id="PR00983">
    <property type="entry name" value="TRNASYNTHCYS"/>
</dbReference>
<keyword evidence="3" id="KW-0547">Nucleotide-binding</keyword>
<dbReference type="Gene3D" id="3.40.50.620">
    <property type="entry name" value="HUPs"/>
    <property type="match status" value="1"/>
</dbReference>
<accession>A0A059Y7M5</accession>
<organism evidence="6 7">
    <name type="scientific">Mycoplasmopsis bovis CQ-W70</name>
    <dbReference type="NCBI Taxonomy" id="1316930"/>
    <lineage>
        <taxon>Bacteria</taxon>
        <taxon>Bacillati</taxon>
        <taxon>Mycoplasmatota</taxon>
        <taxon>Mycoplasmoidales</taxon>
        <taxon>Metamycoplasmataceae</taxon>
        <taxon>Mycoplasmopsis</taxon>
    </lineage>
</organism>
<dbReference type="SUPFAM" id="SSF52374">
    <property type="entry name" value="Nucleotidylyl transferase"/>
    <property type="match status" value="1"/>
</dbReference>
<dbReference type="KEGG" id="mbq:K668_00200"/>
<keyword evidence="2" id="KW-0436">Ligase</keyword>
<evidence type="ECO:0000259" key="5">
    <source>
        <dbReference type="Pfam" id="PF01406"/>
    </source>
</evidence>
<evidence type="ECO:0000256" key="2">
    <source>
        <dbReference type="ARBA" id="ARBA00022598"/>
    </source>
</evidence>
<dbReference type="HOGENOM" id="CLU_013528_0_0_14"/>
<dbReference type="PATRIC" id="fig|1316930.3.peg.42"/>
<feature type="domain" description="tRNA synthetases class I catalytic" evidence="5">
    <location>
        <begin position="2"/>
        <end position="289"/>
    </location>
</feature>
<keyword evidence="6" id="KW-0030">Aminoacyl-tRNA synthetase</keyword>
<gene>
    <name evidence="6" type="ORF">K668_00200</name>
</gene>
<evidence type="ECO:0000313" key="7">
    <source>
        <dbReference type="Proteomes" id="UP000027182"/>
    </source>
</evidence>
<dbReference type="RefSeq" id="WP_013954506.1">
    <property type="nucleotide sequence ID" value="NZ_CP005933.1"/>
</dbReference>
<dbReference type="GO" id="GO:0006423">
    <property type="term" value="P:cysteinyl-tRNA aminoacylation"/>
    <property type="evidence" value="ECO:0007669"/>
    <property type="project" value="TreeGrafter"/>
</dbReference>
<dbReference type="GO" id="GO:0005524">
    <property type="term" value="F:ATP binding"/>
    <property type="evidence" value="ECO:0007669"/>
    <property type="project" value="UniProtKB-KW"/>
</dbReference>
<name>A0A059Y7M5_MYCBV</name>
<dbReference type="AlphaFoldDB" id="A0A059Y7M5"/>
<reference evidence="6 7" key="1">
    <citation type="submission" date="2013-04" db="EMBL/GenBank/DDBJ databases">
        <authorList>
            <person name="Lin L."/>
            <person name="Zeng Z."/>
            <person name="Xie J."/>
            <person name="Luo L."/>
            <person name="Yang Z."/>
            <person name="Liang W."/>
            <person name="Lin H."/>
            <person name="Dong C."/>
            <person name="Sun Y."/>
        </authorList>
    </citation>
    <scope>NUCLEOTIDE SEQUENCE [LARGE SCALE GENOMIC DNA]</scope>
    <source>
        <strain evidence="6 7">CQ-W70</strain>
    </source>
</reference>
<dbReference type="EMBL" id="CP005933">
    <property type="protein sequence ID" value="AIA33632.1"/>
    <property type="molecule type" value="Genomic_DNA"/>
</dbReference>
<dbReference type="InterPro" id="IPR032678">
    <property type="entry name" value="tRNA-synt_1_cat_dom"/>
</dbReference>
<keyword evidence="4" id="KW-0067">ATP-binding</keyword>
<dbReference type="InterPro" id="IPR024909">
    <property type="entry name" value="Cys-tRNA/MSH_ligase"/>
</dbReference>
<proteinExistence type="predicted"/>